<accession>A0ABQ8CR90</accession>
<organism evidence="1 2">
    <name type="scientific">Brassica napus</name>
    <name type="common">Rape</name>
    <dbReference type="NCBI Taxonomy" id="3708"/>
    <lineage>
        <taxon>Eukaryota</taxon>
        <taxon>Viridiplantae</taxon>
        <taxon>Streptophyta</taxon>
        <taxon>Embryophyta</taxon>
        <taxon>Tracheophyta</taxon>
        <taxon>Spermatophyta</taxon>
        <taxon>Magnoliopsida</taxon>
        <taxon>eudicotyledons</taxon>
        <taxon>Gunneridae</taxon>
        <taxon>Pentapetalae</taxon>
        <taxon>rosids</taxon>
        <taxon>malvids</taxon>
        <taxon>Brassicales</taxon>
        <taxon>Brassicaceae</taxon>
        <taxon>Brassiceae</taxon>
        <taxon>Brassica</taxon>
    </lineage>
</organism>
<keyword evidence="2" id="KW-1185">Reference proteome</keyword>
<evidence type="ECO:0000313" key="1">
    <source>
        <dbReference type="EMBL" id="KAH0919602.1"/>
    </source>
</evidence>
<protein>
    <submittedName>
        <fullName evidence="1">Uncharacterized protein</fullName>
    </submittedName>
</protein>
<gene>
    <name evidence="1" type="ORF">HID58_027262</name>
</gene>
<sequence>SKLVRLTLWDKETSNFRELNRISTRKNQIGNYNSQPHLDRASTLTTILISYNASMKRNKLLS</sequence>
<dbReference type="Proteomes" id="UP000824890">
    <property type="component" value="Unassembled WGS sequence"/>
</dbReference>
<dbReference type="EMBL" id="JAGKQM010000007">
    <property type="protein sequence ID" value="KAH0919602.1"/>
    <property type="molecule type" value="Genomic_DNA"/>
</dbReference>
<evidence type="ECO:0000313" key="2">
    <source>
        <dbReference type="Proteomes" id="UP000824890"/>
    </source>
</evidence>
<proteinExistence type="predicted"/>
<comment type="caution">
    <text evidence="1">The sequence shown here is derived from an EMBL/GenBank/DDBJ whole genome shotgun (WGS) entry which is preliminary data.</text>
</comment>
<feature type="non-terminal residue" evidence="1">
    <location>
        <position position="1"/>
    </location>
</feature>
<reference evidence="1 2" key="1">
    <citation type="submission" date="2021-05" db="EMBL/GenBank/DDBJ databases">
        <title>Genome Assembly of Synthetic Allotetraploid Brassica napus Reveals Homoeologous Exchanges between Subgenomes.</title>
        <authorList>
            <person name="Davis J.T."/>
        </authorList>
    </citation>
    <scope>NUCLEOTIDE SEQUENCE [LARGE SCALE GENOMIC DNA]</scope>
    <source>
        <strain evidence="2">cv. Da-Ae</strain>
        <tissue evidence="1">Seedling</tissue>
    </source>
</reference>
<name>A0ABQ8CR90_BRANA</name>